<dbReference type="InterPro" id="IPR013767">
    <property type="entry name" value="PAS_fold"/>
</dbReference>
<feature type="region of interest" description="Disordered" evidence="10">
    <location>
        <begin position="491"/>
        <end position="519"/>
    </location>
</feature>
<keyword evidence="4 9" id="KW-0805">Transcription regulation</keyword>
<dbReference type="Pfam" id="PF00989">
    <property type="entry name" value="PAS"/>
    <property type="match status" value="1"/>
</dbReference>
<dbReference type="PROSITE" id="PS50888">
    <property type="entry name" value="BHLH"/>
    <property type="match status" value="1"/>
</dbReference>
<dbReference type="Gene3D" id="4.10.280.10">
    <property type="entry name" value="Helix-loop-helix DNA-binding domain"/>
    <property type="match status" value="1"/>
</dbReference>
<dbReference type="SUPFAM" id="SSF47459">
    <property type="entry name" value="HLH, helix-loop-helix DNA-binding domain"/>
    <property type="match status" value="1"/>
</dbReference>
<dbReference type="PANTHER" id="PTHR10684">
    <property type="entry name" value="NUCLEAR RECEPTOR COACTIVATOR"/>
    <property type="match status" value="1"/>
</dbReference>
<evidence type="ECO:0000259" key="12">
    <source>
        <dbReference type="PROSITE" id="PS50888"/>
    </source>
</evidence>
<dbReference type="SMART" id="SM00353">
    <property type="entry name" value="HLH"/>
    <property type="match status" value="1"/>
</dbReference>
<evidence type="ECO:0000313" key="14">
    <source>
        <dbReference type="Proteomes" id="UP000287033"/>
    </source>
</evidence>
<feature type="region of interest" description="Disordered" evidence="10">
    <location>
        <begin position="667"/>
        <end position="712"/>
    </location>
</feature>
<protein>
    <recommendedName>
        <fullName evidence="9">Nuclear receptor coactivator</fullName>
    </recommendedName>
</protein>
<evidence type="ECO:0000256" key="4">
    <source>
        <dbReference type="ARBA" id="ARBA00023015"/>
    </source>
</evidence>
<feature type="compositionally biased region" description="Polar residues" evidence="10">
    <location>
        <begin position="491"/>
        <end position="508"/>
    </location>
</feature>
<dbReference type="Gene3D" id="6.10.140.410">
    <property type="match status" value="1"/>
</dbReference>
<dbReference type="InterPro" id="IPR017426">
    <property type="entry name" value="Nuclear_rcpt_coactivator"/>
</dbReference>
<dbReference type="GO" id="GO:0045944">
    <property type="term" value="P:positive regulation of transcription by RNA polymerase II"/>
    <property type="evidence" value="ECO:0007669"/>
    <property type="project" value="TreeGrafter"/>
</dbReference>
<dbReference type="PANTHER" id="PTHR10684:SF2">
    <property type="entry name" value="NUCLEAR RECEPTOR COACTIVATOR 2"/>
    <property type="match status" value="1"/>
</dbReference>
<dbReference type="EMBL" id="BEZZ01001347">
    <property type="protein sequence ID" value="GCC17768.1"/>
    <property type="molecule type" value="Genomic_DNA"/>
</dbReference>
<dbReference type="InterPro" id="IPR035965">
    <property type="entry name" value="PAS-like_dom_sf"/>
</dbReference>
<evidence type="ECO:0000256" key="5">
    <source>
        <dbReference type="ARBA" id="ARBA00023108"/>
    </source>
</evidence>
<dbReference type="GO" id="GO:0005634">
    <property type="term" value="C:nucleus"/>
    <property type="evidence" value="ECO:0007669"/>
    <property type="project" value="UniProtKB-SubCell"/>
</dbReference>
<dbReference type="SMART" id="SM01151">
    <property type="entry name" value="DUF1518"/>
    <property type="match status" value="1"/>
</dbReference>
<dbReference type="Pfam" id="PF07469">
    <property type="entry name" value="DUF1518"/>
    <property type="match status" value="1"/>
</dbReference>
<evidence type="ECO:0000256" key="6">
    <source>
        <dbReference type="ARBA" id="ARBA00023159"/>
    </source>
</evidence>
<keyword evidence="14" id="KW-1185">Reference proteome</keyword>
<dbReference type="InterPro" id="IPR028822">
    <property type="entry name" value="NCOA2_bHLH"/>
</dbReference>
<dbReference type="SMART" id="SM00091">
    <property type="entry name" value="PAS"/>
    <property type="match status" value="1"/>
</dbReference>
<dbReference type="Pfam" id="PF08815">
    <property type="entry name" value="Nuc_rec_co-act"/>
    <property type="match status" value="1"/>
</dbReference>
<feature type="compositionally biased region" description="Low complexity" evidence="10">
    <location>
        <begin position="1358"/>
        <end position="1370"/>
    </location>
</feature>
<dbReference type="GO" id="GO:0016922">
    <property type="term" value="F:nuclear receptor binding"/>
    <property type="evidence" value="ECO:0007669"/>
    <property type="project" value="UniProtKB-UniRule"/>
</dbReference>
<dbReference type="Gene3D" id="3.30.450.20">
    <property type="entry name" value="PAS domain"/>
    <property type="match status" value="2"/>
</dbReference>
<feature type="compositionally biased region" description="Low complexity" evidence="10">
    <location>
        <begin position="683"/>
        <end position="706"/>
    </location>
</feature>
<dbReference type="InterPro" id="IPR037077">
    <property type="entry name" value="Nuc_rcpt_coact_Ncoa_int_sf"/>
</dbReference>
<dbReference type="InterPro" id="IPR010011">
    <property type="entry name" value="NCO_DUF1518"/>
</dbReference>
<feature type="compositionally biased region" description="Basic and acidic residues" evidence="10">
    <location>
        <begin position="639"/>
        <end position="651"/>
    </location>
</feature>
<feature type="region of interest" description="Disordered" evidence="10">
    <location>
        <begin position="737"/>
        <end position="766"/>
    </location>
</feature>
<dbReference type="GO" id="GO:0046983">
    <property type="term" value="F:protein dimerization activity"/>
    <property type="evidence" value="ECO:0007669"/>
    <property type="project" value="InterPro"/>
</dbReference>
<keyword evidence="6 9" id="KW-0010">Activator</keyword>
<gene>
    <name evidence="13" type="ORF">chiPu_0017674</name>
</gene>
<keyword evidence="3" id="KW-0677">Repeat</keyword>
<dbReference type="FunFam" id="4.10.280.10:FF:000008">
    <property type="entry name" value="Nuclear receptor coactivator"/>
    <property type="match status" value="1"/>
</dbReference>
<dbReference type="OMA" id="PIMPNAQ"/>
<evidence type="ECO:0000256" key="8">
    <source>
        <dbReference type="ARBA" id="ARBA00023242"/>
    </source>
</evidence>
<evidence type="ECO:0000256" key="7">
    <source>
        <dbReference type="ARBA" id="ARBA00023163"/>
    </source>
</evidence>
<feature type="compositionally biased region" description="Polar residues" evidence="10">
    <location>
        <begin position="605"/>
        <end position="621"/>
    </location>
</feature>
<dbReference type="FunFam" id="3.30.450.20:FF:000008">
    <property type="entry name" value="Nuclear receptor coactivator"/>
    <property type="match status" value="1"/>
</dbReference>
<keyword evidence="7 9" id="KW-0804">Transcription</keyword>
<feature type="domain" description="PAS" evidence="11">
    <location>
        <begin position="141"/>
        <end position="205"/>
    </location>
</feature>
<dbReference type="FunFam" id="3.30.450.20:FF:000007">
    <property type="entry name" value="Nuclear receptor coactivator"/>
    <property type="match status" value="1"/>
</dbReference>
<dbReference type="InterPro" id="IPR032565">
    <property type="entry name" value="NCOA2/3_DUF4927"/>
</dbReference>
<dbReference type="InterPro" id="IPR009110">
    <property type="entry name" value="Nuc_rcpt_coact"/>
</dbReference>
<dbReference type="STRING" id="137246.A0A401RHY0"/>
<feature type="region of interest" description="Disordered" evidence="10">
    <location>
        <begin position="1328"/>
        <end position="1400"/>
    </location>
</feature>
<name>A0A401RHY0_CHIPU</name>
<dbReference type="Pfam" id="PF16665">
    <property type="entry name" value="NCOA_u2"/>
    <property type="match status" value="1"/>
</dbReference>
<evidence type="ECO:0000256" key="10">
    <source>
        <dbReference type="SAM" id="MobiDB-lite"/>
    </source>
</evidence>
<dbReference type="Pfam" id="PF14598">
    <property type="entry name" value="PAS_11"/>
    <property type="match status" value="1"/>
</dbReference>
<proteinExistence type="inferred from homology"/>
<accession>A0A401RHY0</accession>
<dbReference type="OrthoDB" id="10035882at2759"/>
<dbReference type="InterPro" id="IPR056193">
    <property type="entry name" value="bHLH_NCOA1-3"/>
</dbReference>
<dbReference type="Pfam" id="PF16279">
    <property type="entry name" value="DUF4927"/>
    <property type="match status" value="1"/>
</dbReference>
<evidence type="ECO:0000256" key="1">
    <source>
        <dbReference type="ARBA" id="ARBA00004123"/>
    </source>
</evidence>
<dbReference type="InterPro" id="IPR036638">
    <property type="entry name" value="HLH_DNA-bd_sf"/>
</dbReference>
<dbReference type="GO" id="GO:0048511">
    <property type="term" value="P:rhythmic process"/>
    <property type="evidence" value="ECO:0007669"/>
    <property type="project" value="UniProtKB-KW"/>
</dbReference>
<dbReference type="InterPro" id="IPR014920">
    <property type="entry name" value="Nuc_rcpt_coact_Ncoa-typ"/>
</dbReference>
<dbReference type="GO" id="GO:0032870">
    <property type="term" value="P:cellular response to hormone stimulus"/>
    <property type="evidence" value="ECO:0007669"/>
    <property type="project" value="TreeGrafter"/>
</dbReference>
<evidence type="ECO:0000259" key="11">
    <source>
        <dbReference type="PROSITE" id="PS50112"/>
    </source>
</evidence>
<evidence type="ECO:0000256" key="9">
    <source>
        <dbReference type="PIRNR" id="PIRNR038181"/>
    </source>
</evidence>
<comment type="similarity">
    <text evidence="2 9">Belongs to the SRC/p160 nuclear receptor coactivator family.</text>
</comment>
<evidence type="ECO:0000256" key="2">
    <source>
        <dbReference type="ARBA" id="ARBA00009933"/>
    </source>
</evidence>
<organism evidence="13 14">
    <name type="scientific">Chiloscyllium punctatum</name>
    <name type="common">Brownbanded bambooshark</name>
    <name type="synonym">Hemiscyllium punctatum</name>
    <dbReference type="NCBI Taxonomy" id="137246"/>
    <lineage>
        <taxon>Eukaryota</taxon>
        <taxon>Metazoa</taxon>
        <taxon>Chordata</taxon>
        <taxon>Craniata</taxon>
        <taxon>Vertebrata</taxon>
        <taxon>Chondrichthyes</taxon>
        <taxon>Elasmobranchii</taxon>
        <taxon>Galeomorphii</taxon>
        <taxon>Galeoidea</taxon>
        <taxon>Orectolobiformes</taxon>
        <taxon>Hemiscylliidae</taxon>
        <taxon>Chiloscyllium</taxon>
    </lineage>
</organism>
<dbReference type="InterPro" id="IPR000014">
    <property type="entry name" value="PAS"/>
</dbReference>
<dbReference type="GO" id="GO:0003713">
    <property type="term" value="F:transcription coactivator activity"/>
    <property type="evidence" value="ECO:0007669"/>
    <property type="project" value="InterPro"/>
</dbReference>
<sequence>MSVRDKCLKGVVGVKPSCLHVPKMSGMGENSSDSARLDSRKRKESPCDHPRPSPKRSTEKRHREQENKYIEELAELIFANFNDIDNFNVKPDKCAILKETVKRIRHIKEQEKAAANEDVQKADVSSTGQGVIDKDALGPMMLEALDGFFFVVNLEGHIVFVSENVTQYLKYNQEELINSSVYSILHVGDHAEFVRNLLPKSLVNGVPWSNETPRRNSHTFNCRMLVKPPGDTEEEGHDNQEAPQKYETMQCFAVSQPKSIKEEGEDLQSCLICVARRVPIKERPQFANTESFTTRHDLTGKLISLDINALRASMKPGWEDLVRRCIQRFHLQNDKEIAFAKRHHHEVLRLGQALSPVYRFSLSDGTMVAAQTRSRLMRTSNTNEPQFIMSLHVVQREQNVCGMNQEATGQGMVKPMNPSSSSPAMAGVSAAATGQEMTMSNNTSFSMNGLKEQTGMGQMPGNRFVTGGMNHVSGMQAATPQGSNYALKMNSPSRSSPGVTVGQQTSMLSPRHRGSPGMVGSPRISANQFSPIGNMHSPVGVCSSTGNSHSYSSNSLNALQALSEGHGVSPELKVVTSQNSPGGISSSLVKKGSMDSKDSFGLLSEQVQPENATGQSDSGLSGEQKENSESNLNPFGGGERTDGQSKGHDGKGHTKLLQLLITKSDQMESSPLPSATGDLVKDSTGNSSGLLSTSAVTSSTTNTSSSHGPSLKEKHKILHRLLQDSTSPVDLAKLTAEATGKEPNQDTSSSVPGAEVTVKQEQMSPKKKENALLRYLLDKDDTSMHNIKPKLERLDSKLDSCMSTKTVMKSEKEINFEPSEQNSQLQQLFPDSKTAPASGPVDKQTIFQDLLQIGNESVSASPLGTQNPLPGILQNTFNNPRAIQPPRPQQQGRSAALDMHMQGQTSAGPFPPMRNSGPYAVMSQQVMGNQGILTSQGNLATNTGLVSNMGSGAPRSSMASVDWGQSSSAVNTTSSTGSNTMTRTTLQGSMVCNPTPGIPMRPNSQPGQRPMIQTQLMGSSEMEMGMGGPPYSQQQAPPNQTAPWPDSIMPIETGPFVSQNRRQSYNSSQDDLLCPSIPMETPNDEGTILDQLRSALKNIDELGLEEIDRALGIPELVNQSQSVDHQTESFPSQKSAMMVEKPQVYNQPFGSQTTVVQGNYSNMQDPNFHPLATQVGQRPGYSMLRMQPRPGLRSPGMVPNQPNQLRLQLQQRLQGQQMNRQPLINPLTTVSNMNLPLRASVPPQMSSQGPINAQMLAQRQRELLNQYLRQKQLVQQVPQRTMMMRQQGLNISPNMANSSNIAGAMTTPRIPQASPQQFPYPPNYGMNQQSDTGFGGATTPQSPLMSPRMSHTQSPMIQQSQSTPTYQSPSEINGWPQGNLNGNSMFSQPSPPQFGQQANTNMYSNNMNISVSMATNTAGISNMNQMSGQISMTSMTSVPTSGLSSMGAEQKYC</sequence>
<dbReference type="Pfam" id="PF08832">
    <property type="entry name" value="SRC-1"/>
    <property type="match status" value="1"/>
</dbReference>
<feature type="compositionally biased region" description="Polar residues" evidence="10">
    <location>
        <begin position="1328"/>
        <end position="1357"/>
    </location>
</feature>
<dbReference type="InterPro" id="IPR011598">
    <property type="entry name" value="bHLH_dom"/>
</dbReference>
<keyword evidence="5" id="KW-0090">Biological rhythms</keyword>
<dbReference type="CDD" id="cd00130">
    <property type="entry name" value="PAS"/>
    <property type="match status" value="1"/>
</dbReference>
<dbReference type="PIRSF" id="PIRSF038181">
    <property type="entry name" value="Nuclear_receptor_coactivator"/>
    <property type="match status" value="1"/>
</dbReference>
<feature type="compositionally biased region" description="Polar residues" evidence="10">
    <location>
        <begin position="1376"/>
        <end position="1385"/>
    </location>
</feature>
<comment type="subcellular location">
    <subcellularLocation>
        <location evidence="1 9">Nucleus</location>
    </subcellularLocation>
</comment>
<dbReference type="Pfam" id="PF23172">
    <property type="entry name" value="bHLH_NCOA"/>
    <property type="match status" value="1"/>
</dbReference>
<dbReference type="Proteomes" id="UP000287033">
    <property type="component" value="Unassembled WGS sequence"/>
</dbReference>
<feature type="region of interest" description="Disordered" evidence="10">
    <location>
        <begin position="1433"/>
        <end position="1453"/>
    </location>
</feature>
<feature type="compositionally biased region" description="Polar residues" evidence="10">
    <location>
        <begin position="575"/>
        <end position="588"/>
    </location>
</feature>
<dbReference type="InterPro" id="IPR014935">
    <property type="entry name" value="SRC/p160_LXXLL"/>
</dbReference>
<feature type="region of interest" description="Disordered" evidence="10">
    <location>
        <begin position="19"/>
        <end position="65"/>
    </location>
</feature>
<feature type="compositionally biased region" description="Polar residues" evidence="10">
    <location>
        <begin position="1433"/>
        <end position="1444"/>
    </location>
</feature>
<evidence type="ECO:0000313" key="13">
    <source>
        <dbReference type="EMBL" id="GCC17768.1"/>
    </source>
</evidence>
<dbReference type="SUPFAM" id="SSF69125">
    <property type="entry name" value="Nuclear receptor coactivator interlocking domain"/>
    <property type="match status" value="1"/>
</dbReference>
<evidence type="ECO:0000256" key="3">
    <source>
        <dbReference type="ARBA" id="ARBA00022737"/>
    </source>
</evidence>
<feature type="region of interest" description="Disordered" evidence="10">
    <location>
        <begin position="573"/>
        <end position="651"/>
    </location>
</feature>
<dbReference type="CDD" id="cd18950">
    <property type="entry name" value="bHLH-PAS_NCoA2_SRC2"/>
    <property type="match status" value="1"/>
</dbReference>
<keyword evidence="8 9" id="KW-0539">Nucleus</keyword>
<reference evidence="13 14" key="1">
    <citation type="journal article" date="2018" name="Nat. Ecol. Evol.">
        <title>Shark genomes provide insights into elasmobranch evolution and the origin of vertebrates.</title>
        <authorList>
            <person name="Hara Y"/>
            <person name="Yamaguchi K"/>
            <person name="Onimaru K"/>
            <person name="Kadota M"/>
            <person name="Koyanagi M"/>
            <person name="Keeley SD"/>
            <person name="Tatsumi K"/>
            <person name="Tanaka K"/>
            <person name="Motone F"/>
            <person name="Kageyama Y"/>
            <person name="Nozu R"/>
            <person name="Adachi N"/>
            <person name="Nishimura O"/>
            <person name="Nakagawa R"/>
            <person name="Tanegashima C"/>
            <person name="Kiyatake I"/>
            <person name="Matsumoto R"/>
            <person name="Murakumo K"/>
            <person name="Nishida K"/>
            <person name="Terakita A"/>
            <person name="Kuratani S"/>
            <person name="Sato K"/>
            <person name="Hyodo S Kuraku.S."/>
        </authorList>
    </citation>
    <scope>NUCLEOTIDE SEQUENCE [LARGE SCALE GENOMIC DNA]</scope>
</reference>
<feature type="domain" description="BHLH" evidence="12">
    <location>
        <begin position="50"/>
        <end position="107"/>
    </location>
</feature>
<dbReference type="PROSITE" id="PS50112">
    <property type="entry name" value="PAS"/>
    <property type="match status" value="1"/>
</dbReference>
<dbReference type="SUPFAM" id="SSF55785">
    <property type="entry name" value="PYP-like sensor domain (PAS domain)"/>
    <property type="match status" value="2"/>
</dbReference>
<comment type="caution">
    <text evidence="13">The sequence shown here is derived from an EMBL/GenBank/DDBJ whole genome shotgun (WGS) entry which is preliminary data.</text>
</comment>